<dbReference type="Proteomes" id="UP000759537">
    <property type="component" value="Unassembled WGS sequence"/>
</dbReference>
<proteinExistence type="predicted"/>
<evidence type="ECO:0000313" key="2">
    <source>
        <dbReference type="Proteomes" id="UP000759537"/>
    </source>
</evidence>
<dbReference type="EMBL" id="WHVB01000004">
    <property type="protein sequence ID" value="KAF8483881.1"/>
    <property type="molecule type" value="Genomic_DNA"/>
</dbReference>
<organism evidence="1 2">
    <name type="scientific">Russula ochroleuca</name>
    <dbReference type="NCBI Taxonomy" id="152965"/>
    <lineage>
        <taxon>Eukaryota</taxon>
        <taxon>Fungi</taxon>
        <taxon>Dikarya</taxon>
        <taxon>Basidiomycota</taxon>
        <taxon>Agaricomycotina</taxon>
        <taxon>Agaricomycetes</taxon>
        <taxon>Russulales</taxon>
        <taxon>Russulaceae</taxon>
        <taxon>Russula</taxon>
    </lineage>
</organism>
<accession>A0A9P5N1H6</accession>
<keyword evidence="2" id="KW-1185">Reference proteome</keyword>
<sequence length="128" mass="12790">MSDNHVVTGAIVAAVAGVALTPLIAPALAGSAIACVFAVAETSFVGGAGGAGLGTVAAALLALTAGAGPGNDKPTDGACGDVTNKTQLVRKGDRDAKGDAEVAAVRKGHNRCPECKRTRERHCWHLYL</sequence>
<evidence type="ECO:0000313" key="1">
    <source>
        <dbReference type="EMBL" id="KAF8483881.1"/>
    </source>
</evidence>
<gene>
    <name evidence="1" type="ORF">DFH94DRAFT_725040</name>
</gene>
<reference evidence="1" key="2">
    <citation type="journal article" date="2020" name="Nat. Commun.">
        <title>Large-scale genome sequencing of mycorrhizal fungi provides insights into the early evolution of symbiotic traits.</title>
        <authorList>
            <person name="Miyauchi S."/>
            <person name="Kiss E."/>
            <person name="Kuo A."/>
            <person name="Drula E."/>
            <person name="Kohler A."/>
            <person name="Sanchez-Garcia M."/>
            <person name="Morin E."/>
            <person name="Andreopoulos B."/>
            <person name="Barry K.W."/>
            <person name="Bonito G."/>
            <person name="Buee M."/>
            <person name="Carver A."/>
            <person name="Chen C."/>
            <person name="Cichocki N."/>
            <person name="Clum A."/>
            <person name="Culley D."/>
            <person name="Crous P.W."/>
            <person name="Fauchery L."/>
            <person name="Girlanda M."/>
            <person name="Hayes R.D."/>
            <person name="Keri Z."/>
            <person name="LaButti K."/>
            <person name="Lipzen A."/>
            <person name="Lombard V."/>
            <person name="Magnuson J."/>
            <person name="Maillard F."/>
            <person name="Murat C."/>
            <person name="Nolan M."/>
            <person name="Ohm R.A."/>
            <person name="Pangilinan J."/>
            <person name="Pereira M.F."/>
            <person name="Perotto S."/>
            <person name="Peter M."/>
            <person name="Pfister S."/>
            <person name="Riley R."/>
            <person name="Sitrit Y."/>
            <person name="Stielow J.B."/>
            <person name="Szollosi G."/>
            <person name="Zifcakova L."/>
            <person name="Stursova M."/>
            <person name="Spatafora J.W."/>
            <person name="Tedersoo L."/>
            <person name="Vaario L.M."/>
            <person name="Yamada A."/>
            <person name="Yan M."/>
            <person name="Wang P."/>
            <person name="Xu J."/>
            <person name="Bruns T."/>
            <person name="Baldrian P."/>
            <person name="Vilgalys R."/>
            <person name="Dunand C."/>
            <person name="Henrissat B."/>
            <person name="Grigoriev I.V."/>
            <person name="Hibbett D."/>
            <person name="Nagy L.G."/>
            <person name="Martin F.M."/>
        </authorList>
    </citation>
    <scope>NUCLEOTIDE SEQUENCE</scope>
    <source>
        <strain evidence="1">Prilba</strain>
    </source>
</reference>
<comment type="caution">
    <text evidence="1">The sequence shown here is derived from an EMBL/GenBank/DDBJ whole genome shotgun (WGS) entry which is preliminary data.</text>
</comment>
<reference evidence="1" key="1">
    <citation type="submission" date="2019-10" db="EMBL/GenBank/DDBJ databases">
        <authorList>
            <consortium name="DOE Joint Genome Institute"/>
            <person name="Kuo A."/>
            <person name="Miyauchi S."/>
            <person name="Kiss E."/>
            <person name="Drula E."/>
            <person name="Kohler A."/>
            <person name="Sanchez-Garcia M."/>
            <person name="Andreopoulos B."/>
            <person name="Barry K.W."/>
            <person name="Bonito G."/>
            <person name="Buee M."/>
            <person name="Carver A."/>
            <person name="Chen C."/>
            <person name="Cichocki N."/>
            <person name="Clum A."/>
            <person name="Culley D."/>
            <person name="Crous P.W."/>
            <person name="Fauchery L."/>
            <person name="Girlanda M."/>
            <person name="Hayes R."/>
            <person name="Keri Z."/>
            <person name="LaButti K."/>
            <person name="Lipzen A."/>
            <person name="Lombard V."/>
            <person name="Magnuson J."/>
            <person name="Maillard F."/>
            <person name="Morin E."/>
            <person name="Murat C."/>
            <person name="Nolan M."/>
            <person name="Ohm R."/>
            <person name="Pangilinan J."/>
            <person name="Pereira M."/>
            <person name="Perotto S."/>
            <person name="Peter M."/>
            <person name="Riley R."/>
            <person name="Sitrit Y."/>
            <person name="Stielow B."/>
            <person name="Szollosi G."/>
            <person name="Zifcakova L."/>
            <person name="Stursova M."/>
            <person name="Spatafora J.W."/>
            <person name="Tedersoo L."/>
            <person name="Vaario L.-M."/>
            <person name="Yamada A."/>
            <person name="Yan M."/>
            <person name="Wang P."/>
            <person name="Xu J."/>
            <person name="Bruns T."/>
            <person name="Baldrian P."/>
            <person name="Vilgalys R."/>
            <person name="Henrissat B."/>
            <person name="Grigoriev I.V."/>
            <person name="Hibbett D."/>
            <person name="Nagy L.G."/>
            <person name="Martin F.M."/>
        </authorList>
    </citation>
    <scope>NUCLEOTIDE SEQUENCE</scope>
    <source>
        <strain evidence="1">Prilba</strain>
    </source>
</reference>
<dbReference type="AlphaFoldDB" id="A0A9P5N1H6"/>
<protein>
    <submittedName>
        <fullName evidence="1">Uncharacterized protein</fullName>
    </submittedName>
</protein>
<name>A0A9P5N1H6_9AGAM</name>